<sequence>MLDQIVQEFLAICSDVAELQGGEGKFAQEKVAMMNENQKLGEAVEDKERQISELQEMYKRDHNTLCSTLDYLAAKVIIERVQFTDSKEYKGDDGGRDVKALGGLSMVTSPSIFPSPIDGEVYWNIWMHCNLSSIESPAGATHRTRTSQSPHLKTCCHQEKIVNAPQFSLDVNTFWAFQLR</sequence>
<dbReference type="InParanoid" id="A0A067PNH9"/>
<feature type="coiled-coil region" evidence="1">
    <location>
        <begin position="30"/>
        <end position="64"/>
    </location>
</feature>
<reference evidence="3" key="1">
    <citation type="journal article" date="2014" name="Proc. Natl. Acad. Sci. U.S.A.">
        <title>Extensive sampling of basidiomycete genomes demonstrates inadequacy of the white-rot/brown-rot paradigm for wood decay fungi.</title>
        <authorList>
            <person name="Riley R."/>
            <person name="Salamov A.A."/>
            <person name="Brown D.W."/>
            <person name="Nagy L.G."/>
            <person name="Floudas D."/>
            <person name="Held B.W."/>
            <person name="Levasseur A."/>
            <person name="Lombard V."/>
            <person name="Morin E."/>
            <person name="Otillar R."/>
            <person name="Lindquist E.A."/>
            <person name="Sun H."/>
            <person name="LaButti K.M."/>
            <person name="Schmutz J."/>
            <person name="Jabbour D."/>
            <person name="Luo H."/>
            <person name="Baker S.E."/>
            <person name="Pisabarro A.G."/>
            <person name="Walton J.D."/>
            <person name="Blanchette R.A."/>
            <person name="Henrissat B."/>
            <person name="Martin F."/>
            <person name="Cullen D."/>
            <person name="Hibbett D.S."/>
            <person name="Grigoriev I.V."/>
        </authorList>
    </citation>
    <scope>NUCLEOTIDE SEQUENCE [LARGE SCALE GENOMIC DNA]</scope>
    <source>
        <strain evidence="3">MUCL 33604</strain>
    </source>
</reference>
<dbReference type="Proteomes" id="UP000027265">
    <property type="component" value="Unassembled WGS sequence"/>
</dbReference>
<evidence type="ECO:0000313" key="3">
    <source>
        <dbReference type="Proteomes" id="UP000027265"/>
    </source>
</evidence>
<dbReference type="HOGENOM" id="CLU_1496428_0_0_1"/>
<evidence type="ECO:0000313" key="2">
    <source>
        <dbReference type="EMBL" id="KDQ51876.1"/>
    </source>
</evidence>
<evidence type="ECO:0000256" key="1">
    <source>
        <dbReference type="SAM" id="Coils"/>
    </source>
</evidence>
<organism evidence="2 3">
    <name type="scientific">Jaapia argillacea MUCL 33604</name>
    <dbReference type="NCBI Taxonomy" id="933084"/>
    <lineage>
        <taxon>Eukaryota</taxon>
        <taxon>Fungi</taxon>
        <taxon>Dikarya</taxon>
        <taxon>Basidiomycota</taxon>
        <taxon>Agaricomycotina</taxon>
        <taxon>Agaricomycetes</taxon>
        <taxon>Agaricomycetidae</taxon>
        <taxon>Jaapiales</taxon>
        <taxon>Jaapiaceae</taxon>
        <taxon>Jaapia</taxon>
    </lineage>
</organism>
<dbReference type="EMBL" id="KL197744">
    <property type="protein sequence ID" value="KDQ51876.1"/>
    <property type="molecule type" value="Genomic_DNA"/>
</dbReference>
<keyword evidence="1" id="KW-0175">Coiled coil</keyword>
<keyword evidence="3" id="KW-1185">Reference proteome</keyword>
<accession>A0A067PNH9</accession>
<dbReference type="AlphaFoldDB" id="A0A067PNH9"/>
<gene>
    <name evidence="2" type="ORF">JAAARDRAFT_50523</name>
</gene>
<name>A0A067PNH9_9AGAM</name>
<protein>
    <submittedName>
        <fullName evidence="2">Uncharacterized protein</fullName>
    </submittedName>
</protein>
<proteinExistence type="predicted"/>